<reference evidence="1" key="1">
    <citation type="submission" date="2023-04" db="EMBL/GenBank/DDBJ databases">
        <authorList>
            <consortium name="ELIXIR-Norway"/>
        </authorList>
    </citation>
    <scope>NUCLEOTIDE SEQUENCE [LARGE SCALE GENOMIC DNA]</scope>
</reference>
<accession>A0ABN8Z552</accession>
<gene>
    <name evidence="1" type="ORF">MRATA1EN1_LOCUS17959</name>
</gene>
<keyword evidence="2" id="KW-1185">Reference proteome</keyword>
<protein>
    <submittedName>
        <fullName evidence="1">Uncharacterized protein</fullName>
    </submittedName>
</protein>
<evidence type="ECO:0000313" key="2">
    <source>
        <dbReference type="Proteomes" id="UP001176941"/>
    </source>
</evidence>
<sequence length="126" mass="13156">MLTCSYTALNAKASACVSVAHTVTGAARSLPESALSAHRQTEVSGNLCSPKGGLWPVTHECVGIDGLGPQPRTGRPQGVTCHLSRAPHMGSAEAPAEHMGDGSFKDEHRSASQRVFFCSVILSKAQ</sequence>
<organism evidence="1 2">
    <name type="scientific">Rangifer tarandus platyrhynchus</name>
    <name type="common">Svalbard reindeer</name>
    <dbReference type="NCBI Taxonomy" id="3082113"/>
    <lineage>
        <taxon>Eukaryota</taxon>
        <taxon>Metazoa</taxon>
        <taxon>Chordata</taxon>
        <taxon>Craniata</taxon>
        <taxon>Vertebrata</taxon>
        <taxon>Euteleostomi</taxon>
        <taxon>Mammalia</taxon>
        <taxon>Eutheria</taxon>
        <taxon>Laurasiatheria</taxon>
        <taxon>Artiodactyla</taxon>
        <taxon>Ruminantia</taxon>
        <taxon>Pecora</taxon>
        <taxon>Cervidae</taxon>
        <taxon>Odocoileinae</taxon>
        <taxon>Rangifer</taxon>
    </lineage>
</organism>
<dbReference type="EMBL" id="OX459964">
    <property type="protein sequence ID" value="CAI9168997.1"/>
    <property type="molecule type" value="Genomic_DNA"/>
</dbReference>
<evidence type="ECO:0000313" key="1">
    <source>
        <dbReference type="EMBL" id="CAI9168997.1"/>
    </source>
</evidence>
<proteinExistence type="predicted"/>
<name>A0ABN8Z552_RANTA</name>
<dbReference type="Proteomes" id="UP001176941">
    <property type="component" value="Chromosome 28"/>
</dbReference>